<dbReference type="RefSeq" id="WP_038078890.1">
    <property type="nucleotide sequence ID" value="NZ_JHEG04000001.1"/>
</dbReference>
<sequence>MHYYNHQKYVNDVLDLNTKIYLIPCLQPEMKHLEKISNWYQNDDKLEVIGKELQKLYSNGRYKVKRKVNGQDKGNPHVCGELGSPSYVIIKSNFPECNNSYQTVMIFDANHSDRNEFAKALEKDGAILVSPASAYGKSK</sequence>
<organism evidence="2">
    <name type="scientific">Tolypothrix bouteillei VB521301</name>
    <dbReference type="NCBI Taxonomy" id="1479485"/>
    <lineage>
        <taxon>Bacteria</taxon>
        <taxon>Bacillati</taxon>
        <taxon>Cyanobacteriota</taxon>
        <taxon>Cyanophyceae</taxon>
        <taxon>Nostocales</taxon>
        <taxon>Tolypothrichaceae</taxon>
        <taxon>Tolypothrix</taxon>
    </lineage>
</organism>
<evidence type="ECO:0000313" key="2">
    <source>
        <dbReference type="EMBL" id="KIE07437.1"/>
    </source>
</evidence>
<dbReference type="STRING" id="1479485.DA73_0240835"/>
<accession>A0A0C1MYJ6</accession>
<proteinExistence type="predicted"/>
<protein>
    <submittedName>
        <fullName evidence="2">Uncharacterized protein</fullName>
    </submittedName>
</protein>
<evidence type="ECO:0000313" key="3">
    <source>
        <dbReference type="Proteomes" id="UP000029738"/>
    </source>
</evidence>
<evidence type="ECO:0000313" key="1">
    <source>
        <dbReference type="EMBL" id="KAF3889091.1"/>
    </source>
</evidence>
<dbReference type="OrthoDB" id="9813956at2"/>
<dbReference type="Proteomes" id="UP000029738">
    <property type="component" value="Unassembled WGS sequence"/>
</dbReference>
<reference evidence="2" key="1">
    <citation type="journal article" date="2015" name="Genome Announc.">
        <title>Draft Genome Sequence of Tolypothrix boutellei Strain VB521301.</title>
        <authorList>
            <person name="Chandrababunaidu M.M."/>
            <person name="Singh D."/>
            <person name="Sen D."/>
            <person name="Bhan S."/>
            <person name="Das S."/>
            <person name="Gupta A."/>
            <person name="Adhikary S.P."/>
            <person name="Tripathy S."/>
        </authorList>
    </citation>
    <scope>NUCLEOTIDE SEQUENCE</scope>
    <source>
        <strain evidence="2">VB521301</strain>
    </source>
</reference>
<keyword evidence="3" id="KW-1185">Reference proteome</keyword>
<dbReference type="AlphaFoldDB" id="A0A0C1MYJ6"/>
<dbReference type="EMBL" id="JHEG04000001">
    <property type="protein sequence ID" value="KAF3889091.1"/>
    <property type="molecule type" value="Genomic_DNA"/>
</dbReference>
<reference evidence="1" key="2">
    <citation type="submission" date="2019-11" db="EMBL/GenBank/DDBJ databases">
        <title>Improved Assembly of Tolypothrix boutellei genome.</title>
        <authorList>
            <person name="Sarangi A.N."/>
            <person name="Mukherjee M."/>
            <person name="Ghosh S."/>
            <person name="Singh D."/>
            <person name="Das A."/>
            <person name="Kant S."/>
            <person name="Prusty A."/>
            <person name="Tripathy S."/>
        </authorList>
    </citation>
    <scope>NUCLEOTIDE SEQUENCE</scope>
    <source>
        <strain evidence="1">VB521301</strain>
    </source>
</reference>
<gene>
    <name evidence="2" type="ORF">DA73_0240835</name>
    <name evidence="1" type="ORF">DA73_0400029140</name>
</gene>
<name>A0A0C1MYJ6_9CYAN</name>
<comment type="caution">
    <text evidence="2">The sequence shown here is derived from an EMBL/GenBank/DDBJ whole genome shotgun (WGS) entry which is preliminary data.</text>
</comment>
<dbReference type="EMBL" id="JHEG02000059">
    <property type="protein sequence ID" value="KIE07437.1"/>
    <property type="molecule type" value="Genomic_DNA"/>
</dbReference>